<feature type="region of interest" description="Disordered" evidence="1">
    <location>
        <begin position="38"/>
        <end position="66"/>
    </location>
</feature>
<dbReference type="AlphaFoldDB" id="A0A0A9GHK5"/>
<name>A0A0A9GHK5_ARUDO</name>
<sequence>MWVPRYTRGRRHGSGVDHVYVGPRGVGPVLTQIMSGAHKALCQPPTTRGRERPKKGCRREQSVAVG</sequence>
<organism evidence="2">
    <name type="scientific">Arundo donax</name>
    <name type="common">Giant reed</name>
    <name type="synonym">Donax arundinaceus</name>
    <dbReference type="NCBI Taxonomy" id="35708"/>
    <lineage>
        <taxon>Eukaryota</taxon>
        <taxon>Viridiplantae</taxon>
        <taxon>Streptophyta</taxon>
        <taxon>Embryophyta</taxon>
        <taxon>Tracheophyta</taxon>
        <taxon>Spermatophyta</taxon>
        <taxon>Magnoliopsida</taxon>
        <taxon>Liliopsida</taxon>
        <taxon>Poales</taxon>
        <taxon>Poaceae</taxon>
        <taxon>PACMAD clade</taxon>
        <taxon>Arundinoideae</taxon>
        <taxon>Arundineae</taxon>
        <taxon>Arundo</taxon>
    </lineage>
</organism>
<reference evidence="2" key="1">
    <citation type="submission" date="2014-09" db="EMBL/GenBank/DDBJ databases">
        <authorList>
            <person name="Magalhaes I.L.F."/>
            <person name="Oliveira U."/>
            <person name="Santos F.R."/>
            <person name="Vidigal T.H.D.A."/>
            <person name="Brescovit A.D."/>
            <person name="Santos A.J."/>
        </authorList>
    </citation>
    <scope>NUCLEOTIDE SEQUENCE</scope>
    <source>
        <tissue evidence="2">Shoot tissue taken approximately 20 cm above the soil surface</tissue>
    </source>
</reference>
<proteinExistence type="predicted"/>
<reference evidence="2" key="2">
    <citation type="journal article" date="2015" name="Data Brief">
        <title>Shoot transcriptome of the giant reed, Arundo donax.</title>
        <authorList>
            <person name="Barrero R.A."/>
            <person name="Guerrero F.D."/>
            <person name="Moolhuijzen P."/>
            <person name="Goolsby J.A."/>
            <person name="Tidwell J."/>
            <person name="Bellgard S.E."/>
            <person name="Bellgard M.I."/>
        </authorList>
    </citation>
    <scope>NUCLEOTIDE SEQUENCE</scope>
    <source>
        <tissue evidence="2">Shoot tissue taken approximately 20 cm above the soil surface</tissue>
    </source>
</reference>
<evidence type="ECO:0000256" key="1">
    <source>
        <dbReference type="SAM" id="MobiDB-lite"/>
    </source>
</evidence>
<evidence type="ECO:0000313" key="2">
    <source>
        <dbReference type="EMBL" id="JAE20128.1"/>
    </source>
</evidence>
<accession>A0A0A9GHK5</accession>
<protein>
    <submittedName>
        <fullName evidence="2">Uncharacterized protein</fullName>
    </submittedName>
</protein>
<dbReference type="EMBL" id="GBRH01177768">
    <property type="protein sequence ID" value="JAE20128.1"/>
    <property type="molecule type" value="Transcribed_RNA"/>
</dbReference>